<gene>
    <name evidence="6" type="ORF">J6I90_08865</name>
    <name evidence="7" type="ORF">J6I92_06585</name>
</gene>
<name>A0AAW7QZ09_9GAMM</name>
<proteinExistence type="predicted"/>
<comment type="caution">
    <text evidence="6">The sequence shown here is derived from an EMBL/GenBank/DDBJ whole genome shotgun (WGS) entry which is preliminary data.</text>
</comment>
<dbReference type="CDD" id="cd01949">
    <property type="entry name" value="GGDEF"/>
    <property type="match status" value="1"/>
</dbReference>
<evidence type="ECO:0000256" key="3">
    <source>
        <dbReference type="ARBA" id="ARBA00034247"/>
    </source>
</evidence>
<dbReference type="GO" id="GO:0005886">
    <property type="term" value="C:plasma membrane"/>
    <property type="evidence" value="ECO:0007669"/>
    <property type="project" value="TreeGrafter"/>
</dbReference>
<dbReference type="GO" id="GO:0052621">
    <property type="term" value="F:diguanylate cyclase activity"/>
    <property type="evidence" value="ECO:0007669"/>
    <property type="project" value="UniProtKB-EC"/>
</dbReference>
<dbReference type="EMBL" id="JAGGJB010000004">
    <property type="protein sequence ID" value="MDN7124994.1"/>
    <property type="molecule type" value="Genomic_DNA"/>
</dbReference>
<dbReference type="Pfam" id="PF00990">
    <property type="entry name" value="GGDEF"/>
    <property type="match status" value="1"/>
</dbReference>
<comment type="cofactor">
    <cofactor evidence="1">
        <name>Mg(2+)</name>
        <dbReference type="ChEBI" id="CHEBI:18420"/>
    </cofactor>
</comment>
<dbReference type="GO" id="GO:1902201">
    <property type="term" value="P:negative regulation of bacterial-type flagellum-dependent cell motility"/>
    <property type="evidence" value="ECO:0007669"/>
    <property type="project" value="TreeGrafter"/>
</dbReference>
<feature type="transmembrane region" description="Helical" evidence="4">
    <location>
        <begin position="121"/>
        <end position="139"/>
    </location>
</feature>
<dbReference type="InterPro" id="IPR000160">
    <property type="entry name" value="GGDEF_dom"/>
</dbReference>
<evidence type="ECO:0000256" key="1">
    <source>
        <dbReference type="ARBA" id="ARBA00001946"/>
    </source>
</evidence>
<evidence type="ECO:0000313" key="8">
    <source>
        <dbReference type="Proteomes" id="UP001169491"/>
    </source>
</evidence>
<keyword evidence="4" id="KW-1133">Transmembrane helix</keyword>
<dbReference type="NCBIfam" id="TIGR00254">
    <property type="entry name" value="GGDEF"/>
    <property type="match status" value="1"/>
</dbReference>
<dbReference type="EC" id="2.7.7.65" evidence="2"/>
<comment type="catalytic activity">
    <reaction evidence="3">
        <text>2 GTP = 3',3'-c-di-GMP + 2 diphosphate</text>
        <dbReference type="Rhea" id="RHEA:24898"/>
        <dbReference type="ChEBI" id="CHEBI:33019"/>
        <dbReference type="ChEBI" id="CHEBI:37565"/>
        <dbReference type="ChEBI" id="CHEBI:58805"/>
        <dbReference type="EC" id="2.7.7.65"/>
    </reaction>
</comment>
<evidence type="ECO:0000256" key="4">
    <source>
        <dbReference type="SAM" id="Phobius"/>
    </source>
</evidence>
<evidence type="ECO:0000256" key="2">
    <source>
        <dbReference type="ARBA" id="ARBA00012528"/>
    </source>
</evidence>
<dbReference type="InterPro" id="IPR048435">
    <property type="entry name" value="MASE6"/>
</dbReference>
<keyword evidence="4" id="KW-0812">Transmembrane</keyword>
<evidence type="ECO:0000313" key="9">
    <source>
        <dbReference type="Proteomes" id="UP001169492"/>
    </source>
</evidence>
<dbReference type="GO" id="GO:0043709">
    <property type="term" value="P:cell adhesion involved in single-species biofilm formation"/>
    <property type="evidence" value="ECO:0007669"/>
    <property type="project" value="TreeGrafter"/>
</dbReference>
<dbReference type="InterPro" id="IPR029787">
    <property type="entry name" value="Nucleotide_cyclase"/>
</dbReference>
<dbReference type="Proteomes" id="UP001169492">
    <property type="component" value="Unassembled WGS sequence"/>
</dbReference>
<feature type="transmembrane region" description="Helical" evidence="4">
    <location>
        <begin position="49"/>
        <end position="65"/>
    </location>
</feature>
<feature type="transmembrane region" description="Helical" evidence="4">
    <location>
        <begin position="72"/>
        <end position="92"/>
    </location>
</feature>
<dbReference type="SUPFAM" id="SSF55073">
    <property type="entry name" value="Nucleotide cyclase"/>
    <property type="match status" value="1"/>
</dbReference>
<accession>A0AAW7QZ09</accession>
<evidence type="ECO:0000313" key="7">
    <source>
        <dbReference type="EMBL" id="MDN7129531.1"/>
    </source>
</evidence>
<dbReference type="Pfam" id="PF20966">
    <property type="entry name" value="MASE6"/>
    <property type="match status" value="1"/>
</dbReference>
<dbReference type="PANTHER" id="PTHR45138:SF9">
    <property type="entry name" value="DIGUANYLATE CYCLASE DGCM-RELATED"/>
    <property type="match status" value="1"/>
</dbReference>
<dbReference type="SMART" id="SM00267">
    <property type="entry name" value="GGDEF"/>
    <property type="match status" value="1"/>
</dbReference>
<feature type="domain" description="GGDEF" evidence="5">
    <location>
        <begin position="214"/>
        <end position="343"/>
    </location>
</feature>
<dbReference type="AlphaFoldDB" id="A0AAW7QZ09"/>
<evidence type="ECO:0000259" key="5">
    <source>
        <dbReference type="PROSITE" id="PS50887"/>
    </source>
</evidence>
<dbReference type="FunFam" id="3.30.70.270:FF:000001">
    <property type="entry name" value="Diguanylate cyclase domain protein"/>
    <property type="match status" value="1"/>
</dbReference>
<organism evidence="6 9">
    <name type="scientific">Pseudidiomarina terrestris</name>
    <dbReference type="NCBI Taxonomy" id="2820060"/>
    <lineage>
        <taxon>Bacteria</taxon>
        <taxon>Pseudomonadati</taxon>
        <taxon>Pseudomonadota</taxon>
        <taxon>Gammaproteobacteria</taxon>
        <taxon>Alteromonadales</taxon>
        <taxon>Idiomarinaceae</taxon>
        <taxon>Pseudidiomarina</taxon>
    </lineage>
</organism>
<dbReference type="Gene3D" id="3.30.70.270">
    <property type="match status" value="1"/>
</dbReference>
<dbReference type="PANTHER" id="PTHR45138">
    <property type="entry name" value="REGULATORY COMPONENTS OF SENSORY TRANSDUCTION SYSTEM"/>
    <property type="match status" value="1"/>
</dbReference>
<reference evidence="8 9" key="1">
    <citation type="submission" date="2021-03" db="EMBL/GenBank/DDBJ databases">
        <title>Pseudidiomarina terrestris, a new bacterium isolated from saline soil.</title>
        <authorList>
            <person name="Galisteo C."/>
            <person name="De La Haba R."/>
            <person name="Sanchez-Porro C."/>
            <person name="Ventosa A."/>
        </authorList>
    </citation>
    <scope>NUCLEOTIDE SEQUENCE [LARGE SCALE GENOMIC DNA]</scope>
    <source>
        <strain evidence="6 9">1APP75-32.1</strain>
        <strain evidence="8">1APR75-15</strain>
        <strain evidence="7">1ASR75-15</strain>
    </source>
</reference>
<sequence length="343" mass="38759">MTHSLLTYTDQSAHHQSQLLRAVLKIIALFSVIIGSINVFVFASYDTALFNYVSFAVASGLLLYFRNHRQLILTSWLACAAVIFNVMVFIHLANGQNYAILWVMIIPPIVFFLLGRKLGAWITGLLFLYVIAFMAIQIQQPMPRALGLGALLNIIEVCVALWFLFRFYEGSRESAYRELEIQSVTDKLTGLYNRIKLDSVVAMQHRQLGTGQVSHSTVVIADIDNFKAINDSLGHIKGDEVLRHAAQLLRDFTRNDGLVGRWGGEEFMLILPGYTLEQAKLYSERLRQYIADNETAFGQTLTMSFGVAALHPKKSFEHTFIEADRALYRAKEEGRNCVRVSND</sequence>
<protein>
    <recommendedName>
        <fullName evidence="2">diguanylate cyclase</fullName>
        <ecNumber evidence="2">2.7.7.65</ecNumber>
    </recommendedName>
</protein>
<dbReference type="InterPro" id="IPR043128">
    <property type="entry name" value="Rev_trsase/Diguanyl_cyclase"/>
</dbReference>
<dbReference type="PROSITE" id="PS50887">
    <property type="entry name" value="GGDEF"/>
    <property type="match status" value="1"/>
</dbReference>
<keyword evidence="8" id="KW-1185">Reference proteome</keyword>
<feature type="transmembrane region" description="Helical" evidence="4">
    <location>
        <begin position="98"/>
        <end position="114"/>
    </location>
</feature>
<keyword evidence="4" id="KW-0472">Membrane</keyword>
<evidence type="ECO:0000313" key="6">
    <source>
        <dbReference type="EMBL" id="MDN7124994.1"/>
    </source>
</evidence>
<feature type="transmembrane region" description="Helical" evidence="4">
    <location>
        <begin position="22"/>
        <end position="43"/>
    </location>
</feature>
<dbReference type="Proteomes" id="UP001169491">
    <property type="component" value="Unassembled WGS sequence"/>
</dbReference>
<dbReference type="InterPro" id="IPR050469">
    <property type="entry name" value="Diguanylate_Cyclase"/>
</dbReference>
<feature type="transmembrane region" description="Helical" evidence="4">
    <location>
        <begin position="145"/>
        <end position="165"/>
    </location>
</feature>
<dbReference type="RefSeq" id="WP_301774737.1">
    <property type="nucleotide sequence ID" value="NZ_JAGGJB010000004.1"/>
</dbReference>
<dbReference type="EMBL" id="JAGGJC010000002">
    <property type="protein sequence ID" value="MDN7129531.1"/>
    <property type="molecule type" value="Genomic_DNA"/>
</dbReference>